<evidence type="ECO:0000313" key="1">
    <source>
        <dbReference type="EMBL" id="KAA8628150.1"/>
    </source>
</evidence>
<organism evidence="1 2">
    <name type="scientific">Sordaria macrospora</name>
    <dbReference type="NCBI Taxonomy" id="5147"/>
    <lineage>
        <taxon>Eukaryota</taxon>
        <taxon>Fungi</taxon>
        <taxon>Dikarya</taxon>
        <taxon>Ascomycota</taxon>
        <taxon>Pezizomycotina</taxon>
        <taxon>Sordariomycetes</taxon>
        <taxon>Sordariomycetidae</taxon>
        <taxon>Sordariales</taxon>
        <taxon>Sordariaceae</taxon>
        <taxon>Sordaria</taxon>
    </lineage>
</organism>
<dbReference type="EMBL" id="NMPR01000203">
    <property type="protein sequence ID" value="KAA8628150.1"/>
    <property type="molecule type" value="Genomic_DNA"/>
</dbReference>
<reference evidence="1 2" key="1">
    <citation type="submission" date="2017-07" db="EMBL/GenBank/DDBJ databases">
        <title>Genome sequence of the Sordaria macrospora wild type strain R19027.</title>
        <authorList>
            <person name="Nowrousian M."/>
            <person name="Teichert I."/>
            <person name="Kueck U."/>
        </authorList>
    </citation>
    <scope>NUCLEOTIDE SEQUENCE [LARGE SCALE GENOMIC DNA]</scope>
    <source>
        <strain evidence="1 2">R19027</strain>
        <tissue evidence="1">Mycelium</tissue>
    </source>
</reference>
<sequence>MTDLKCRCVYKCRISLHESQLSPSSSATALQTLSISSSPTTISHPIQIFNKQIQRQPTQLQRPPPTQVTMPNSIYCNADGCENDKVFSGNKQHQYCSTHKCADSSCGQRNKAGSIWCGTHKDGK</sequence>
<dbReference type="VEuPathDB" id="FungiDB:SMAC_12792"/>
<evidence type="ECO:0000313" key="2">
    <source>
        <dbReference type="Proteomes" id="UP000433876"/>
    </source>
</evidence>
<accession>A0A8S8ZG86</accession>
<protein>
    <submittedName>
        <fullName evidence="1">Uncharacterized protein</fullName>
    </submittedName>
</protein>
<dbReference type="AlphaFoldDB" id="A0A8S8ZG86"/>
<comment type="caution">
    <text evidence="1">The sequence shown here is derived from an EMBL/GenBank/DDBJ whole genome shotgun (WGS) entry which is preliminary data.</text>
</comment>
<proteinExistence type="predicted"/>
<name>A0A8S8ZG86_SORMA</name>
<dbReference type="Proteomes" id="UP000433876">
    <property type="component" value="Unassembled WGS sequence"/>
</dbReference>
<gene>
    <name evidence="1" type="ORF">SMACR_12792</name>
</gene>